<dbReference type="InterPro" id="IPR046342">
    <property type="entry name" value="CBS_dom_sf"/>
</dbReference>
<dbReference type="InterPro" id="IPR051257">
    <property type="entry name" value="Diverse_CBS-Domain"/>
</dbReference>
<dbReference type="InterPro" id="IPR000644">
    <property type="entry name" value="CBS_dom"/>
</dbReference>
<sequence length="138" mass="14744">MMQVRDIMTRHVEACSNQDSLQEVASKMSSMNVGAMPVVENGQVVGMVTDRDLTIRGLTQSKPGAVSQVMTQNAVTISPDASVESASALMAERQIRRLPVVENGQLVGMLALGDLAVQQKSDRSAGVALSQISENHLH</sequence>
<evidence type="ECO:0000259" key="3">
    <source>
        <dbReference type="PROSITE" id="PS51371"/>
    </source>
</evidence>
<dbReference type="PROSITE" id="PS51371">
    <property type="entry name" value="CBS"/>
    <property type="match status" value="2"/>
</dbReference>
<evidence type="ECO:0000313" key="5">
    <source>
        <dbReference type="Proteomes" id="UP001597506"/>
    </source>
</evidence>
<keyword evidence="1 2" id="KW-0129">CBS domain</keyword>
<organism evidence="4 5">
    <name type="scientific">Bacillus seohaeanensis</name>
    <dbReference type="NCBI Taxonomy" id="284580"/>
    <lineage>
        <taxon>Bacteria</taxon>
        <taxon>Bacillati</taxon>
        <taxon>Bacillota</taxon>
        <taxon>Bacilli</taxon>
        <taxon>Bacillales</taxon>
        <taxon>Bacillaceae</taxon>
        <taxon>Bacillus</taxon>
    </lineage>
</organism>
<dbReference type="SUPFAM" id="SSF54631">
    <property type="entry name" value="CBS-domain pair"/>
    <property type="match status" value="1"/>
</dbReference>
<dbReference type="PANTHER" id="PTHR43080:SF2">
    <property type="entry name" value="CBS DOMAIN-CONTAINING PROTEIN"/>
    <property type="match status" value="1"/>
</dbReference>
<feature type="domain" description="CBS" evidence="3">
    <location>
        <begin position="8"/>
        <end position="66"/>
    </location>
</feature>
<feature type="domain" description="CBS" evidence="3">
    <location>
        <begin position="70"/>
        <end position="125"/>
    </location>
</feature>
<name>A0ABW5RM44_9BACI</name>
<evidence type="ECO:0000313" key="4">
    <source>
        <dbReference type="EMBL" id="MFD2679231.1"/>
    </source>
</evidence>
<protein>
    <submittedName>
        <fullName evidence="4">CBS domain-containing protein</fullName>
    </submittedName>
</protein>
<dbReference type="Pfam" id="PF00571">
    <property type="entry name" value="CBS"/>
    <property type="match status" value="2"/>
</dbReference>
<accession>A0ABW5RM44</accession>
<dbReference type="CDD" id="cd04622">
    <property type="entry name" value="CBS_pair_HRP1_like"/>
    <property type="match status" value="1"/>
</dbReference>
<proteinExistence type="predicted"/>
<keyword evidence="5" id="KW-1185">Reference proteome</keyword>
<gene>
    <name evidence="4" type="ORF">ACFSUL_00545</name>
</gene>
<evidence type="ECO:0000256" key="1">
    <source>
        <dbReference type="ARBA" id="ARBA00023122"/>
    </source>
</evidence>
<evidence type="ECO:0000256" key="2">
    <source>
        <dbReference type="PROSITE-ProRule" id="PRU00703"/>
    </source>
</evidence>
<dbReference type="SMART" id="SM00116">
    <property type="entry name" value="CBS"/>
    <property type="match status" value="2"/>
</dbReference>
<comment type="caution">
    <text evidence="4">The sequence shown here is derived from an EMBL/GenBank/DDBJ whole genome shotgun (WGS) entry which is preliminary data.</text>
</comment>
<dbReference type="PANTHER" id="PTHR43080">
    <property type="entry name" value="CBS DOMAIN-CONTAINING PROTEIN CBSX3, MITOCHONDRIAL"/>
    <property type="match status" value="1"/>
</dbReference>
<reference evidence="5" key="1">
    <citation type="journal article" date="2019" name="Int. J. Syst. Evol. Microbiol.">
        <title>The Global Catalogue of Microorganisms (GCM) 10K type strain sequencing project: providing services to taxonomists for standard genome sequencing and annotation.</title>
        <authorList>
            <consortium name="The Broad Institute Genomics Platform"/>
            <consortium name="The Broad Institute Genome Sequencing Center for Infectious Disease"/>
            <person name="Wu L."/>
            <person name="Ma J."/>
        </authorList>
    </citation>
    <scope>NUCLEOTIDE SEQUENCE [LARGE SCALE GENOMIC DNA]</scope>
    <source>
        <strain evidence="5">KCTC 3913</strain>
    </source>
</reference>
<dbReference type="Proteomes" id="UP001597506">
    <property type="component" value="Unassembled WGS sequence"/>
</dbReference>
<dbReference type="Gene3D" id="3.10.580.10">
    <property type="entry name" value="CBS-domain"/>
    <property type="match status" value="1"/>
</dbReference>
<dbReference type="RefSeq" id="WP_377931728.1">
    <property type="nucleotide sequence ID" value="NZ_JBHUMF010000001.1"/>
</dbReference>
<dbReference type="EMBL" id="JBHUMF010000001">
    <property type="protein sequence ID" value="MFD2679231.1"/>
    <property type="molecule type" value="Genomic_DNA"/>
</dbReference>